<feature type="domain" description="Myotubularin phosphatase" evidence="5">
    <location>
        <begin position="122"/>
        <end position="575"/>
    </location>
</feature>
<dbReference type="OrthoDB" id="271628at2759"/>
<dbReference type="PANTHER" id="PTHR10807">
    <property type="entry name" value="MYOTUBULARIN-RELATED"/>
    <property type="match status" value="1"/>
</dbReference>
<feature type="binding site" evidence="3">
    <location>
        <begin position="365"/>
        <end position="371"/>
    </location>
    <ligand>
        <name>substrate</name>
    </ligand>
</feature>
<dbReference type="InterPro" id="IPR016130">
    <property type="entry name" value="Tyr_Pase_AS"/>
</dbReference>
<proteinExistence type="inferred from homology"/>
<comment type="similarity">
    <text evidence="1">Belongs to the protein-tyrosine phosphatase family. Non-receptor class myotubularin subfamily.</text>
</comment>
<dbReference type="EMBL" id="ML178821">
    <property type="protein sequence ID" value="TFL02922.1"/>
    <property type="molecule type" value="Genomic_DNA"/>
</dbReference>
<evidence type="ECO:0000256" key="1">
    <source>
        <dbReference type="ARBA" id="ARBA00007471"/>
    </source>
</evidence>
<feature type="binding site" evidence="3">
    <location>
        <begin position="287"/>
        <end position="288"/>
    </location>
    <ligand>
        <name>substrate</name>
    </ligand>
</feature>
<feature type="binding site" evidence="3">
    <location>
        <begin position="262"/>
        <end position="265"/>
    </location>
    <ligand>
        <name>substrate</name>
    </ligand>
</feature>
<name>A0A5C3QMA6_9AGAR</name>
<dbReference type="STRING" id="1884261.A0A5C3QMA6"/>
<dbReference type="Pfam" id="PF21098">
    <property type="entry name" value="PH-GRAM_MTMR6-like"/>
    <property type="match status" value="1"/>
</dbReference>
<evidence type="ECO:0000259" key="5">
    <source>
        <dbReference type="PROSITE" id="PS51339"/>
    </source>
</evidence>
<feature type="compositionally biased region" description="Pro residues" evidence="4">
    <location>
        <begin position="619"/>
        <end position="633"/>
    </location>
</feature>
<accession>A0A5C3QMA6</accession>
<evidence type="ECO:0000256" key="2">
    <source>
        <dbReference type="PIRSR" id="PIRSR630564-1"/>
    </source>
</evidence>
<dbReference type="InterPro" id="IPR011993">
    <property type="entry name" value="PH-like_dom_sf"/>
</dbReference>
<reference evidence="6 7" key="1">
    <citation type="journal article" date="2019" name="Nat. Ecol. Evol.">
        <title>Megaphylogeny resolves global patterns of mushroom evolution.</title>
        <authorList>
            <person name="Varga T."/>
            <person name="Krizsan K."/>
            <person name="Foldi C."/>
            <person name="Dima B."/>
            <person name="Sanchez-Garcia M."/>
            <person name="Sanchez-Ramirez S."/>
            <person name="Szollosi G.J."/>
            <person name="Szarkandi J.G."/>
            <person name="Papp V."/>
            <person name="Albert L."/>
            <person name="Andreopoulos W."/>
            <person name="Angelini C."/>
            <person name="Antonin V."/>
            <person name="Barry K.W."/>
            <person name="Bougher N.L."/>
            <person name="Buchanan P."/>
            <person name="Buyck B."/>
            <person name="Bense V."/>
            <person name="Catcheside P."/>
            <person name="Chovatia M."/>
            <person name="Cooper J."/>
            <person name="Damon W."/>
            <person name="Desjardin D."/>
            <person name="Finy P."/>
            <person name="Geml J."/>
            <person name="Haridas S."/>
            <person name="Hughes K."/>
            <person name="Justo A."/>
            <person name="Karasinski D."/>
            <person name="Kautmanova I."/>
            <person name="Kiss B."/>
            <person name="Kocsube S."/>
            <person name="Kotiranta H."/>
            <person name="LaButti K.M."/>
            <person name="Lechner B.E."/>
            <person name="Liimatainen K."/>
            <person name="Lipzen A."/>
            <person name="Lukacs Z."/>
            <person name="Mihaltcheva S."/>
            <person name="Morgado L.N."/>
            <person name="Niskanen T."/>
            <person name="Noordeloos M.E."/>
            <person name="Ohm R.A."/>
            <person name="Ortiz-Santana B."/>
            <person name="Ovrebo C."/>
            <person name="Racz N."/>
            <person name="Riley R."/>
            <person name="Savchenko A."/>
            <person name="Shiryaev A."/>
            <person name="Soop K."/>
            <person name="Spirin V."/>
            <person name="Szebenyi C."/>
            <person name="Tomsovsky M."/>
            <person name="Tulloss R.E."/>
            <person name="Uehling J."/>
            <person name="Grigoriev I.V."/>
            <person name="Vagvolgyi C."/>
            <person name="Papp T."/>
            <person name="Martin F.M."/>
            <person name="Miettinen O."/>
            <person name="Hibbett D.S."/>
            <person name="Nagy L.G."/>
        </authorList>
    </citation>
    <scope>NUCLEOTIDE SEQUENCE [LARGE SCALE GENOMIC DNA]</scope>
    <source>
        <strain evidence="6 7">CBS 309.79</strain>
    </source>
</reference>
<feature type="compositionally biased region" description="Polar residues" evidence="4">
    <location>
        <begin position="792"/>
        <end position="811"/>
    </location>
</feature>
<dbReference type="AlphaFoldDB" id="A0A5C3QMA6"/>
<dbReference type="InterPro" id="IPR010569">
    <property type="entry name" value="Myotubularin-like_Pase_dom"/>
</dbReference>
<dbReference type="Gene3D" id="2.30.29.30">
    <property type="entry name" value="Pleckstrin-homology domain (PH domain)/Phosphotyrosine-binding domain (PTB)"/>
    <property type="match status" value="1"/>
</dbReference>
<dbReference type="PANTHER" id="PTHR10807:SF128">
    <property type="entry name" value="PHOSPHATIDYLINOSITOL-3,5-BISPHOSPHATE 3-PHOSPHATASE"/>
    <property type="match status" value="1"/>
</dbReference>
<protein>
    <submittedName>
        <fullName evidence="6">Protein-tyrosine phosphatase-like protein</fullName>
    </submittedName>
</protein>
<feature type="compositionally biased region" description="Low complexity" evidence="4">
    <location>
        <begin position="634"/>
        <end position="645"/>
    </location>
</feature>
<gene>
    <name evidence="6" type="ORF">BDV98DRAFT_565046</name>
</gene>
<feature type="active site" description="Phosphocysteine intermediate" evidence="2">
    <location>
        <position position="365"/>
    </location>
</feature>
<dbReference type="InterPro" id="IPR029021">
    <property type="entry name" value="Prot-tyrosine_phosphatase-like"/>
</dbReference>
<dbReference type="GO" id="GO:0016020">
    <property type="term" value="C:membrane"/>
    <property type="evidence" value="ECO:0007669"/>
    <property type="project" value="TreeGrafter"/>
</dbReference>
<dbReference type="PROSITE" id="PS00383">
    <property type="entry name" value="TYR_PHOSPHATASE_1"/>
    <property type="match status" value="1"/>
</dbReference>
<evidence type="ECO:0000313" key="6">
    <source>
        <dbReference type="EMBL" id="TFL02922.1"/>
    </source>
</evidence>
<dbReference type="GO" id="GO:0046856">
    <property type="term" value="P:phosphatidylinositol dephosphorylation"/>
    <property type="evidence" value="ECO:0007669"/>
    <property type="project" value="TreeGrafter"/>
</dbReference>
<evidence type="ECO:0000313" key="7">
    <source>
        <dbReference type="Proteomes" id="UP000305067"/>
    </source>
</evidence>
<evidence type="ECO:0000256" key="4">
    <source>
        <dbReference type="SAM" id="MobiDB-lite"/>
    </source>
</evidence>
<dbReference type="InterPro" id="IPR048994">
    <property type="entry name" value="PH-GRAM_MTMR6-9"/>
</dbReference>
<sequence>MDLIRISKVENVVCTKSGRTSSGTVHLTAHHIIFRFDDTSVEELWIPYPLMLLVTRLPQTLQGKSPVMFHTRTFESFLLAFNIEVEASDVFDSVKDLTVASSVEKLYAFYYSPSPPLPTNVGWHMYNPREEFGRMGLGTRTKAWRFTDINKDYSFCPTYPAKMVVPTRISDTTLQYACKFRSKARIPVLSYIHWGNFASITRCSQPMVGITQNRSIQDEKLIEAIFQSHLNPDSRVSPVTVYGATTTNLIVDARPTANAMANTAKGAGSENMDNYKDCRKVYLGIDNINVMRDSVGRVVDALRDGDSLIVSMSNDMQEDVSGLPVLDRMALRKSGWLRHLRAILEGTLLMVKNIHINSSHVLVHCSDGWDRTAQLSSLAQISLDPYYRTIRGFQVLVEKEWLAYGHKFAERCGHLSSDQYFVSPSDLDGNSGAADALVSFVQNRFVGGGHLKETSPVFHQFLECVWNFQRQFPTRFEYNERFLQRVFYHLYSCQFGTFLYDNERERRQKVEVGKPPPIETTISLWDFMNSPAEMEQNKNSLYDTTPDDPTNRKSGADMGVLLIDTKDIRFWHGLYGKTDEEMNGRVSRADVQSPEVVAPNESVSQDPVVGASPLASAVPLPPSPAPSPAPPRSSTPTPASATKPATHVRQDSFRAFSPTSSAVTMRPWASTSSASSPASGSTSQPKALGADLNGGMRSMWGKLSSNASAAFSVVQDAYSGASRDLLGSSDGSSSSRTQELQSPSGGWAPEDKSEHGFRGMINNYPTQGCSSTFDSRTYRTKAGSAPLISADNPWSSVKSPPQPSTAASSKLGSLFPDDPTVAHPSQSTPSLDKQIKQLPAAPLNKPSSSLPTTPTPAPNPESASTTADLNADPLGVWAS</sequence>
<dbReference type="PROSITE" id="PS51339">
    <property type="entry name" value="PPASE_MYOTUBULARIN"/>
    <property type="match status" value="1"/>
</dbReference>
<feature type="compositionally biased region" description="Polar residues" evidence="4">
    <location>
        <begin position="763"/>
        <end position="775"/>
    </location>
</feature>
<dbReference type="GO" id="GO:0005737">
    <property type="term" value="C:cytoplasm"/>
    <property type="evidence" value="ECO:0007669"/>
    <property type="project" value="TreeGrafter"/>
</dbReference>
<dbReference type="Proteomes" id="UP000305067">
    <property type="component" value="Unassembled WGS sequence"/>
</dbReference>
<feature type="compositionally biased region" description="Low complexity" evidence="4">
    <location>
        <begin position="722"/>
        <end position="736"/>
    </location>
</feature>
<dbReference type="Pfam" id="PF06602">
    <property type="entry name" value="Myotub-related"/>
    <property type="match status" value="1"/>
</dbReference>
<dbReference type="GO" id="GO:0004438">
    <property type="term" value="F:phosphatidylinositol-3-phosphate phosphatase activity"/>
    <property type="evidence" value="ECO:0007669"/>
    <property type="project" value="TreeGrafter"/>
</dbReference>
<keyword evidence="7" id="KW-1185">Reference proteome</keyword>
<dbReference type="SUPFAM" id="SSF52799">
    <property type="entry name" value="(Phosphotyrosine protein) phosphatases II"/>
    <property type="match status" value="1"/>
</dbReference>
<dbReference type="InterPro" id="IPR030564">
    <property type="entry name" value="Myotubularin"/>
</dbReference>
<feature type="compositionally biased region" description="Low complexity" evidence="4">
    <location>
        <begin position="669"/>
        <end position="683"/>
    </location>
</feature>
<organism evidence="6 7">
    <name type="scientific">Pterulicium gracile</name>
    <dbReference type="NCBI Taxonomy" id="1884261"/>
    <lineage>
        <taxon>Eukaryota</taxon>
        <taxon>Fungi</taxon>
        <taxon>Dikarya</taxon>
        <taxon>Basidiomycota</taxon>
        <taxon>Agaricomycotina</taxon>
        <taxon>Agaricomycetes</taxon>
        <taxon>Agaricomycetidae</taxon>
        <taxon>Agaricales</taxon>
        <taxon>Pleurotineae</taxon>
        <taxon>Pterulaceae</taxon>
        <taxon>Pterulicium</taxon>
    </lineage>
</organism>
<evidence type="ECO:0000256" key="3">
    <source>
        <dbReference type="PIRSR" id="PIRSR630564-2"/>
    </source>
</evidence>
<feature type="region of interest" description="Disordered" evidence="4">
    <location>
        <begin position="722"/>
        <end position="879"/>
    </location>
</feature>
<feature type="region of interest" description="Disordered" evidence="4">
    <location>
        <begin position="583"/>
        <end position="690"/>
    </location>
</feature>